<sequence length="54" mass="6322">MADWSMMFGEALKKVIAPKRQPSLFYCLFIKIYSQRLRVSSSRKHILLFAKDGN</sequence>
<comment type="caution">
    <text evidence="1">The sequence shown here is derived from an EMBL/GenBank/DDBJ whole genome shotgun (WGS) entry which is preliminary data.</text>
</comment>
<organism evidence="1 2">
    <name type="scientific">Parelaphostrongylus tenuis</name>
    <name type="common">Meningeal worm</name>
    <dbReference type="NCBI Taxonomy" id="148309"/>
    <lineage>
        <taxon>Eukaryota</taxon>
        <taxon>Metazoa</taxon>
        <taxon>Ecdysozoa</taxon>
        <taxon>Nematoda</taxon>
        <taxon>Chromadorea</taxon>
        <taxon>Rhabditida</taxon>
        <taxon>Rhabditina</taxon>
        <taxon>Rhabditomorpha</taxon>
        <taxon>Strongyloidea</taxon>
        <taxon>Metastrongylidae</taxon>
        <taxon>Parelaphostrongylus</taxon>
    </lineage>
</organism>
<proteinExistence type="predicted"/>
<dbReference type="Proteomes" id="UP001196413">
    <property type="component" value="Unassembled WGS sequence"/>
</dbReference>
<evidence type="ECO:0000313" key="2">
    <source>
        <dbReference type="Proteomes" id="UP001196413"/>
    </source>
</evidence>
<name>A0AAD5WL45_PARTN</name>
<accession>A0AAD5WL45</accession>
<evidence type="ECO:0000313" key="1">
    <source>
        <dbReference type="EMBL" id="KAJ1374644.1"/>
    </source>
</evidence>
<dbReference type="EMBL" id="JAHQIW010007476">
    <property type="protein sequence ID" value="KAJ1374644.1"/>
    <property type="molecule type" value="Genomic_DNA"/>
</dbReference>
<protein>
    <submittedName>
        <fullName evidence="1">Uncharacterized protein</fullName>
    </submittedName>
</protein>
<keyword evidence="2" id="KW-1185">Reference proteome</keyword>
<dbReference type="AlphaFoldDB" id="A0AAD5WL45"/>
<gene>
    <name evidence="1" type="ORF">KIN20_037376</name>
</gene>
<reference evidence="1" key="1">
    <citation type="submission" date="2021-06" db="EMBL/GenBank/DDBJ databases">
        <title>Parelaphostrongylus tenuis whole genome reference sequence.</title>
        <authorList>
            <person name="Garwood T.J."/>
            <person name="Larsen P.A."/>
            <person name="Fountain-Jones N.M."/>
            <person name="Garbe J.R."/>
            <person name="Macchietto M.G."/>
            <person name="Kania S.A."/>
            <person name="Gerhold R.W."/>
            <person name="Richards J.E."/>
            <person name="Wolf T.M."/>
        </authorList>
    </citation>
    <scope>NUCLEOTIDE SEQUENCE</scope>
    <source>
        <strain evidence="1">MNPRO001-30</strain>
        <tissue evidence="1">Meninges</tissue>
    </source>
</reference>